<dbReference type="OrthoDB" id="9790035at2"/>
<dbReference type="GO" id="GO:0003884">
    <property type="term" value="F:D-amino-acid oxidase activity"/>
    <property type="evidence" value="ECO:0007669"/>
    <property type="project" value="UniProtKB-EC"/>
</dbReference>
<evidence type="ECO:0000313" key="11">
    <source>
        <dbReference type="Proteomes" id="UP000036938"/>
    </source>
</evidence>
<comment type="caution">
    <text evidence="10">The sequence shown here is derived from an EMBL/GenBank/DDBJ whole genome shotgun (WGS) entry which is preliminary data.</text>
</comment>
<keyword evidence="4" id="KW-0274">FAD</keyword>
<dbReference type="PANTHER" id="PTHR11530">
    <property type="entry name" value="D-AMINO ACID OXIDASE"/>
    <property type="match status" value="1"/>
</dbReference>
<gene>
    <name evidence="10" type="ORF">ATO11_12620</name>
</gene>
<evidence type="ECO:0000256" key="7">
    <source>
        <dbReference type="ARBA" id="ARBA00039751"/>
    </source>
</evidence>
<evidence type="ECO:0000256" key="8">
    <source>
        <dbReference type="ARBA" id="ARBA00049547"/>
    </source>
</evidence>
<evidence type="ECO:0000259" key="9">
    <source>
        <dbReference type="Pfam" id="PF01266"/>
    </source>
</evidence>
<protein>
    <recommendedName>
        <fullName evidence="7">D-amino-acid oxidase</fullName>
        <ecNumber evidence="6">1.4.3.3</ecNumber>
    </recommendedName>
</protein>
<evidence type="ECO:0000256" key="1">
    <source>
        <dbReference type="ARBA" id="ARBA00001974"/>
    </source>
</evidence>
<keyword evidence="3" id="KW-0285">Flavoprotein</keyword>
<reference evidence="10 11" key="1">
    <citation type="journal article" date="2015" name="Int. J. Syst. Evol. Microbiol.">
        <title>Aestuariivita atlantica sp. nov., isolated from deep sea sediment of the Atlantic Ocean.</title>
        <authorList>
            <person name="Li G."/>
            <person name="Lai Q."/>
            <person name="Du Y."/>
            <person name="Liu X."/>
            <person name="Sun F."/>
            <person name="Shao Z."/>
        </authorList>
    </citation>
    <scope>NUCLEOTIDE SEQUENCE [LARGE SCALE GENOMIC DNA]</scope>
    <source>
        <strain evidence="10 11">22II-S11-z3</strain>
    </source>
</reference>
<organism evidence="10 11">
    <name type="scientific">Pseudaestuariivita atlantica</name>
    <dbReference type="NCBI Taxonomy" id="1317121"/>
    <lineage>
        <taxon>Bacteria</taxon>
        <taxon>Pseudomonadati</taxon>
        <taxon>Pseudomonadota</taxon>
        <taxon>Alphaproteobacteria</taxon>
        <taxon>Rhodobacterales</taxon>
        <taxon>Paracoccaceae</taxon>
        <taxon>Pseudaestuariivita</taxon>
    </lineage>
</organism>
<proteinExistence type="inferred from homology"/>
<dbReference type="RefSeq" id="WP_050531405.1">
    <property type="nucleotide sequence ID" value="NZ_AQQZ01000005.1"/>
</dbReference>
<dbReference type="EMBL" id="AQQZ01000005">
    <property type="protein sequence ID" value="KNG93433.1"/>
    <property type="molecule type" value="Genomic_DNA"/>
</dbReference>
<feature type="domain" description="FAD dependent oxidoreductase" evidence="9">
    <location>
        <begin position="5"/>
        <end position="314"/>
    </location>
</feature>
<comment type="catalytic activity">
    <reaction evidence="8">
        <text>a D-alpha-amino acid + O2 + H2O = a 2-oxocarboxylate + H2O2 + NH4(+)</text>
        <dbReference type="Rhea" id="RHEA:21816"/>
        <dbReference type="ChEBI" id="CHEBI:15377"/>
        <dbReference type="ChEBI" id="CHEBI:15379"/>
        <dbReference type="ChEBI" id="CHEBI:16240"/>
        <dbReference type="ChEBI" id="CHEBI:28938"/>
        <dbReference type="ChEBI" id="CHEBI:35179"/>
        <dbReference type="ChEBI" id="CHEBI:59871"/>
        <dbReference type="EC" id="1.4.3.3"/>
    </reaction>
    <physiologicalReaction direction="left-to-right" evidence="8">
        <dbReference type="Rhea" id="RHEA:21817"/>
    </physiologicalReaction>
</comment>
<keyword evidence="5" id="KW-0560">Oxidoreductase</keyword>
<evidence type="ECO:0000256" key="2">
    <source>
        <dbReference type="ARBA" id="ARBA00006730"/>
    </source>
</evidence>
<dbReference type="GO" id="GO:0046416">
    <property type="term" value="P:D-amino acid metabolic process"/>
    <property type="evidence" value="ECO:0007669"/>
    <property type="project" value="InterPro"/>
</dbReference>
<dbReference type="STRING" id="1317121.ATO11_12620"/>
<dbReference type="Proteomes" id="UP000036938">
    <property type="component" value="Unassembled WGS sequence"/>
</dbReference>
<keyword evidence="11" id="KW-1185">Reference proteome</keyword>
<dbReference type="PATRIC" id="fig|1317121.7.peg.3233"/>
<dbReference type="Gene3D" id="3.50.50.60">
    <property type="entry name" value="FAD/NAD(P)-binding domain"/>
    <property type="match status" value="1"/>
</dbReference>
<dbReference type="AlphaFoldDB" id="A0A0L1JPY0"/>
<dbReference type="InterPro" id="IPR036188">
    <property type="entry name" value="FAD/NAD-bd_sf"/>
</dbReference>
<comment type="cofactor">
    <cofactor evidence="1">
        <name>FAD</name>
        <dbReference type="ChEBI" id="CHEBI:57692"/>
    </cofactor>
</comment>
<dbReference type="PANTHER" id="PTHR11530:SF11">
    <property type="entry name" value="D-ASPARTATE OXIDASE"/>
    <property type="match status" value="1"/>
</dbReference>
<evidence type="ECO:0000256" key="3">
    <source>
        <dbReference type="ARBA" id="ARBA00022630"/>
    </source>
</evidence>
<evidence type="ECO:0000256" key="5">
    <source>
        <dbReference type="ARBA" id="ARBA00023002"/>
    </source>
</evidence>
<evidence type="ECO:0000256" key="6">
    <source>
        <dbReference type="ARBA" id="ARBA00039101"/>
    </source>
</evidence>
<evidence type="ECO:0000313" key="10">
    <source>
        <dbReference type="EMBL" id="KNG93433.1"/>
    </source>
</evidence>
<dbReference type="InterPro" id="IPR023209">
    <property type="entry name" value="DAO"/>
</dbReference>
<dbReference type="SUPFAM" id="SSF51971">
    <property type="entry name" value="Nucleotide-binding domain"/>
    <property type="match status" value="1"/>
</dbReference>
<dbReference type="Pfam" id="PF01266">
    <property type="entry name" value="DAO"/>
    <property type="match status" value="1"/>
</dbReference>
<name>A0A0L1JPY0_9RHOB</name>
<dbReference type="InterPro" id="IPR006076">
    <property type="entry name" value="FAD-dep_OxRdtase"/>
</dbReference>
<accession>A0A0L1JPY0</accession>
<dbReference type="GO" id="GO:0071949">
    <property type="term" value="F:FAD binding"/>
    <property type="evidence" value="ECO:0007669"/>
    <property type="project" value="InterPro"/>
</dbReference>
<dbReference type="Gene3D" id="3.30.9.10">
    <property type="entry name" value="D-Amino Acid Oxidase, subunit A, domain 2"/>
    <property type="match status" value="1"/>
</dbReference>
<sequence length="324" mass="34811">MSAQVTIVGAGVAGLCAARALAWRGAEVVVWDREAAPGPHHCSWWAGGMLAPYCEAESAEPEVVAWGQSAADWWERAGAEVTRNGSLVVSLTRDRADLARFAKRTEGYRTVGAAGIAELEPDLEGRVSQGLFFEAEAHLTPRAAMAGLRAALQADGVRFRVGEVEPASLPGTVVDTRGFSARDVLDDLRGVKGEMLVLSCPEVSLSRPVRLLHPRMPFYIVPRGGGIFMLGATQIEAVGDRITARSMMELLNAAYALNPAFGEAEVVEIGVDSRPAFPDNLPRVVRDGAVIRANGLFRHGFLLGPWLGERVADMVMEARDARRA</sequence>
<comment type="similarity">
    <text evidence="2">Belongs to the DAMOX/DASOX family.</text>
</comment>
<dbReference type="EC" id="1.4.3.3" evidence="6"/>
<evidence type="ECO:0000256" key="4">
    <source>
        <dbReference type="ARBA" id="ARBA00022827"/>
    </source>
</evidence>